<dbReference type="PROSITE" id="PS50115">
    <property type="entry name" value="ARFGAP"/>
    <property type="match status" value="1"/>
</dbReference>
<dbReference type="GO" id="GO:0008270">
    <property type="term" value="F:zinc ion binding"/>
    <property type="evidence" value="ECO:0007669"/>
    <property type="project" value="UniProtKB-KW"/>
</dbReference>
<dbReference type="InterPro" id="IPR038508">
    <property type="entry name" value="ArfGAP_dom_sf"/>
</dbReference>
<keyword evidence="2" id="KW-0479">Metal-binding</keyword>
<keyword evidence="3" id="KW-0677">Repeat</keyword>
<dbReference type="GO" id="GO:0005096">
    <property type="term" value="F:GTPase activator activity"/>
    <property type="evidence" value="ECO:0007669"/>
    <property type="project" value="UniProtKB-KW"/>
</dbReference>
<feature type="non-terminal residue" evidence="12">
    <location>
        <position position="1"/>
    </location>
</feature>
<dbReference type="InterPro" id="IPR013724">
    <property type="entry name" value="GIT_SHD"/>
</dbReference>
<dbReference type="Gene3D" id="1.20.120.330">
    <property type="entry name" value="Nucleotidyltransferases domain 2"/>
    <property type="match status" value="1"/>
</dbReference>
<feature type="compositionally biased region" description="Polar residues" evidence="10">
    <location>
        <begin position="494"/>
        <end position="504"/>
    </location>
</feature>
<evidence type="ECO:0000256" key="5">
    <source>
        <dbReference type="ARBA" id="ARBA00022833"/>
    </source>
</evidence>
<dbReference type="PANTHER" id="PTHR46097:SF1">
    <property type="entry name" value="ARF GTPASE-ACTIVATING PROTEIN GIT1"/>
    <property type="match status" value="1"/>
</dbReference>
<proteinExistence type="predicted"/>
<comment type="caution">
    <text evidence="12">The sequence shown here is derived from an EMBL/GenBank/DDBJ whole genome shotgun (WGS) entry which is preliminary data.</text>
</comment>
<feature type="compositionally biased region" description="Acidic residues" evidence="10">
    <location>
        <begin position="391"/>
        <end position="400"/>
    </location>
</feature>
<evidence type="ECO:0000256" key="8">
    <source>
        <dbReference type="PROSITE-ProRule" id="PRU00023"/>
    </source>
</evidence>
<dbReference type="InterPro" id="IPR047161">
    <property type="entry name" value="GIT-like"/>
</dbReference>
<dbReference type="InterPro" id="IPR037278">
    <property type="entry name" value="ARFGAP/RecO"/>
</dbReference>
<feature type="compositionally biased region" description="Polar residues" evidence="10">
    <location>
        <begin position="435"/>
        <end position="444"/>
    </location>
</feature>
<dbReference type="GO" id="GO:0043005">
    <property type="term" value="C:neuron projection"/>
    <property type="evidence" value="ECO:0007669"/>
    <property type="project" value="TreeGrafter"/>
</dbReference>
<feature type="non-terminal residue" evidence="12">
    <location>
        <position position="780"/>
    </location>
</feature>
<dbReference type="EMBL" id="VXAO01000330">
    <property type="protein sequence ID" value="NXL46231.1"/>
    <property type="molecule type" value="Genomic_DNA"/>
</dbReference>
<feature type="region of interest" description="Disordered" evidence="10">
    <location>
        <begin position="494"/>
        <end position="531"/>
    </location>
</feature>
<keyword evidence="5" id="KW-0862">Zinc</keyword>
<protein>
    <submittedName>
        <fullName evidence="12">GIT1 protein</fullName>
    </submittedName>
</protein>
<dbReference type="Pfam" id="PF08518">
    <property type="entry name" value="GIT_SHD"/>
    <property type="match status" value="2"/>
</dbReference>
<dbReference type="GO" id="GO:0098794">
    <property type="term" value="C:postsynapse"/>
    <property type="evidence" value="ECO:0007669"/>
    <property type="project" value="TreeGrafter"/>
</dbReference>
<dbReference type="GO" id="GO:0032012">
    <property type="term" value="P:regulation of ARF protein signal transduction"/>
    <property type="evidence" value="ECO:0007669"/>
    <property type="project" value="InterPro"/>
</dbReference>
<dbReference type="PROSITE" id="PS50297">
    <property type="entry name" value="ANK_REP_REGION"/>
    <property type="match status" value="1"/>
</dbReference>
<dbReference type="Pfam" id="PF12205">
    <property type="entry name" value="GIT1_C"/>
    <property type="match status" value="1"/>
</dbReference>
<dbReference type="GO" id="GO:0036465">
    <property type="term" value="P:synaptic vesicle recycling"/>
    <property type="evidence" value="ECO:0007669"/>
    <property type="project" value="TreeGrafter"/>
</dbReference>
<dbReference type="FunFam" id="1.20.5.170:FF:000015">
    <property type="entry name" value="ARF GTPase-activating protein GIT2 isoform 1"/>
    <property type="match status" value="1"/>
</dbReference>
<sequence length="780" mass="85604">MGRGLGCRGHPVLPPCHPADPGWASINRGVLICDECCSVHRSLGRHISIVKHLRHSPWPATLLQMVHTLASNGANSIWEHSLLDPAQVQSGRRKANPQDKVHPTKSEFIRAKYQMLAFVHKLPCRDDDGVTAKDLSKQLHSSVRTGNLETCLRLLSLGAQANFFHPEKGTTPLHVAAKAGQILQAELLVVYGADPGAPDVNGRTPIDYARQAAQHELAERLVECQYELTDRLAFYLCGRKPGERGGITPLCVSPLPTPPSLDLSELAKAAKKKLQALSNRLFEELAMDVYDEVDRRENDAVWLTTQNHSTLVTERSAVPFLPVNPEYSATRNQGRQKLARFNAREFATLLIDILGEAKRRQQGKSLLSPTDALDYSLRSQSDLDDQHDYDSVASDEDTDQELLRNASRNNRARVSPAPSPHPPPWLRDPGAEPLSPQSMDSSDLSDGPITLQEYLEVKKALAASEAKVQQLMKVNNSLSDELRRLQREIHKLQAENTQIRQQTGPAHPAPAPSERPEHGHPPGTAPPHRRDRQAFSMYEPGSALKPFGQPVEELVTRLQPFGAGVSVLGQVGGFWGAAVPPAPQGAGSRPHGAVTFRVSPGVPGLRAGPGTWEHGTGTDARGLVGPRSMEGKRFVELSKDEDFPHELDPLDGELDPGLPSTEDVILKTEQVTKNIQELLRAAQESKHDSFVPCSEKIHSAVTEMASLFPKKPALETVRSSLRLLNASAYRLQSECRKTVPPEPGAAVDYQLLTQQVIQCAYDIAKAAKQLVTITTREKKQ</sequence>
<evidence type="ECO:0000256" key="4">
    <source>
        <dbReference type="ARBA" id="ARBA00022771"/>
    </source>
</evidence>
<evidence type="ECO:0000313" key="13">
    <source>
        <dbReference type="Proteomes" id="UP000555275"/>
    </source>
</evidence>
<dbReference type="Pfam" id="PF01412">
    <property type="entry name" value="ArfGap"/>
    <property type="match status" value="1"/>
</dbReference>
<dbReference type="Pfam" id="PF12796">
    <property type="entry name" value="Ank_2"/>
    <property type="match status" value="1"/>
</dbReference>
<keyword evidence="6 8" id="KW-0040">ANK repeat</keyword>
<dbReference type="SMART" id="SM00248">
    <property type="entry name" value="ANK"/>
    <property type="match status" value="3"/>
</dbReference>
<feature type="repeat" description="ANK" evidence="8">
    <location>
        <begin position="168"/>
        <end position="200"/>
    </location>
</feature>
<keyword evidence="4 9" id="KW-0863">Zinc-finger</keyword>
<dbReference type="PRINTS" id="PR00405">
    <property type="entry name" value="REVINTRACTNG"/>
</dbReference>
<dbReference type="InterPro" id="IPR032352">
    <property type="entry name" value="GIT1/2_CC"/>
</dbReference>
<feature type="region of interest" description="Disordered" evidence="10">
    <location>
        <begin position="606"/>
        <end position="626"/>
    </location>
</feature>
<dbReference type="GO" id="GO:0007420">
    <property type="term" value="P:brain development"/>
    <property type="evidence" value="ECO:0007669"/>
    <property type="project" value="InterPro"/>
</dbReference>
<feature type="compositionally biased region" description="Low complexity" evidence="10">
    <location>
        <begin position="407"/>
        <end position="416"/>
    </location>
</feature>
<dbReference type="FunFam" id="1.25.40.20:FF:000013">
    <property type="entry name" value="ARF GTPase-activating protein GIT1 isoform 1"/>
    <property type="match status" value="1"/>
</dbReference>
<evidence type="ECO:0000313" key="12">
    <source>
        <dbReference type="EMBL" id="NXL46231.1"/>
    </source>
</evidence>
<feature type="compositionally biased region" description="Pro residues" evidence="10">
    <location>
        <begin position="417"/>
        <end position="426"/>
    </location>
</feature>
<dbReference type="Gene3D" id="1.25.40.20">
    <property type="entry name" value="Ankyrin repeat-containing domain"/>
    <property type="match status" value="1"/>
</dbReference>
<dbReference type="Proteomes" id="UP000555275">
    <property type="component" value="Unassembled WGS sequence"/>
</dbReference>
<keyword evidence="13" id="KW-1185">Reference proteome</keyword>
<dbReference type="GO" id="GO:0005829">
    <property type="term" value="C:cytosol"/>
    <property type="evidence" value="ECO:0007669"/>
    <property type="project" value="TreeGrafter"/>
</dbReference>
<feature type="region of interest" description="Disordered" evidence="10">
    <location>
        <begin position="407"/>
        <end position="447"/>
    </location>
</feature>
<evidence type="ECO:0000256" key="3">
    <source>
        <dbReference type="ARBA" id="ARBA00022737"/>
    </source>
</evidence>
<dbReference type="Gene3D" id="1.20.5.170">
    <property type="match status" value="1"/>
</dbReference>
<dbReference type="PANTHER" id="PTHR46097">
    <property type="entry name" value="G PROTEIN-COUPLED RECEPTOR KINASE INTERACTING ARFGAP"/>
    <property type="match status" value="1"/>
</dbReference>
<evidence type="ECO:0000256" key="10">
    <source>
        <dbReference type="SAM" id="MobiDB-lite"/>
    </source>
</evidence>
<evidence type="ECO:0000256" key="1">
    <source>
        <dbReference type="ARBA" id="ARBA00022468"/>
    </source>
</evidence>
<feature type="region of interest" description="Disordered" evidence="10">
    <location>
        <begin position="381"/>
        <end position="400"/>
    </location>
</feature>
<dbReference type="SUPFAM" id="SSF48403">
    <property type="entry name" value="Ankyrin repeat"/>
    <property type="match status" value="1"/>
</dbReference>
<keyword evidence="1" id="KW-0343">GTPase activation</keyword>
<dbReference type="GO" id="GO:0008277">
    <property type="term" value="P:regulation of G protein-coupled receptor signaling pathway"/>
    <property type="evidence" value="ECO:0007669"/>
    <property type="project" value="TreeGrafter"/>
</dbReference>
<dbReference type="Pfam" id="PF16559">
    <property type="entry name" value="GIT_CC"/>
    <property type="match status" value="1"/>
</dbReference>
<dbReference type="InterPro" id="IPR001164">
    <property type="entry name" value="ArfGAP_dom"/>
</dbReference>
<dbReference type="InterPro" id="IPR036770">
    <property type="entry name" value="Ankyrin_rpt-contain_sf"/>
</dbReference>
<dbReference type="SUPFAM" id="SSF57863">
    <property type="entry name" value="ArfGap/RecO-like zinc finger"/>
    <property type="match status" value="1"/>
</dbReference>
<dbReference type="GO" id="GO:0031267">
    <property type="term" value="F:small GTPase binding"/>
    <property type="evidence" value="ECO:0007669"/>
    <property type="project" value="TreeGrafter"/>
</dbReference>
<keyword evidence="7" id="KW-0175">Coiled coil</keyword>
<dbReference type="InterPro" id="IPR002110">
    <property type="entry name" value="Ankyrin_rpt"/>
</dbReference>
<dbReference type="FunFam" id="1.10.220.150:FF:000003">
    <property type="entry name" value="ARF GTPase-activating protein GIT2 isoform 1"/>
    <property type="match status" value="1"/>
</dbReference>
<dbReference type="SMART" id="SM00105">
    <property type="entry name" value="ArfGap"/>
    <property type="match status" value="1"/>
</dbReference>
<dbReference type="InterPro" id="IPR022018">
    <property type="entry name" value="GIT1_C"/>
</dbReference>
<evidence type="ECO:0000256" key="2">
    <source>
        <dbReference type="ARBA" id="ARBA00022723"/>
    </source>
</evidence>
<gene>
    <name evidence="12" type="primary">Git1</name>
    <name evidence="12" type="ORF">PODPOD_R00461</name>
</gene>
<dbReference type="OrthoDB" id="5588096at2759"/>
<evidence type="ECO:0000256" key="7">
    <source>
        <dbReference type="ARBA" id="ARBA00023054"/>
    </source>
</evidence>
<evidence type="ECO:0000256" key="6">
    <source>
        <dbReference type="ARBA" id="ARBA00023043"/>
    </source>
</evidence>
<name>A0A7L0SUG9_PODPO</name>
<dbReference type="PROSITE" id="PS50088">
    <property type="entry name" value="ANK_REPEAT"/>
    <property type="match status" value="1"/>
</dbReference>
<dbReference type="SMART" id="SM00555">
    <property type="entry name" value="GIT"/>
    <property type="match status" value="2"/>
</dbReference>
<reference evidence="12 13" key="1">
    <citation type="submission" date="2019-09" db="EMBL/GenBank/DDBJ databases">
        <title>Bird 10,000 Genomes (B10K) Project - Family phase.</title>
        <authorList>
            <person name="Zhang G."/>
        </authorList>
    </citation>
    <scope>NUCLEOTIDE SEQUENCE [LARGE SCALE GENOMIC DNA]</scope>
    <source>
        <strain evidence="12">B10K-DU-009-04</strain>
        <tissue evidence="12">Mixed tissue sample</tissue>
    </source>
</reference>
<feature type="domain" description="Arf-GAP" evidence="11">
    <location>
        <begin position="1"/>
        <end position="126"/>
    </location>
</feature>
<dbReference type="Gene3D" id="1.10.220.150">
    <property type="entry name" value="Arf GTPase activating protein"/>
    <property type="match status" value="1"/>
</dbReference>
<evidence type="ECO:0000259" key="11">
    <source>
        <dbReference type="PROSITE" id="PS50115"/>
    </source>
</evidence>
<dbReference type="FunFam" id="1.20.120.330:FF:000002">
    <property type="entry name" value="ARF GTPase-activating protein GIT2 isoform 1"/>
    <property type="match status" value="1"/>
</dbReference>
<accession>A0A7L0SUG9</accession>
<dbReference type="AlphaFoldDB" id="A0A7L0SUG9"/>
<evidence type="ECO:0000256" key="9">
    <source>
        <dbReference type="PROSITE-ProRule" id="PRU00288"/>
    </source>
</evidence>
<organism evidence="12 13">
    <name type="scientific">Podilymbus podiceps</name>
    <name type="common">Pied-billed grebe</name>
    <dbReference type="NCBI Taxonomy" id="9252"/>
    <lineage>
        <taxon>Eukaryota</taxon>
        <taxon>Metazoa</taxon>
        <taxon>Chordata</taxon>
        <taxon>Craniata</taxon>
        <taxon>Vertebrata</taxon>
        <taxon>Euteleostomi</taxon>
        <taxon>Archelosauria</taxon>
        <taxon>Archosauria</taxon>
        <taxon>Dinosauria</taxon>
        <taxon>Saurischia</taxon>
        <taxon>Theropoda</taxon>
        <taxon>Coelurosauria</taxon>
        <taxon>Aves</taxon>
        <taxon>Neognathae</taxon>
        <taxon>Neoaves</taxon>
        <taxon>Mirandornithes</taxon>
        <taxon>Podicipediformes</taxon>
        <taxon>Podicipedidae</taxon>
        <taxon>Podilymbus</taxon>
    </lineage>
</organism>
<dbReference type="GO" id="GO:0098793">
    <property type="term" value="C:presynapse"/>
    <property type="evidence" value="ECO:0007669"/>
    <property type="project" value="GOC"/>
</dbReference>